<keyword evidence="7 14" id="KW-0812">Transmembrane</keyword>
<dbReference type="SMART" id="SM00387">
    <property type="entry name" value="HATPase_c"/>
    <property type="match status" value="1"/>
</dbReference>
<dbReference type="EC" id="2.7.13.3" evidence="3"/>
<dbReference type="Pfam" id="PF19312">
    <property type="entry name" value="NtrY_N"/>
    <property type="match status" value="1"/>
</dbReference>
<dbReference type="Gene3D" id="3.30.450.20">
    <property type="entry name" value="PAS domain"/>
    <property type="match status" value="1"/>
</dbReference>
<dbReference type="CDD" id="cd06225">
    <property type="entry name" value="HAMP"/>
    <property type="match status" value="1"/>
</dbReference>
<dbReference type="PANTHER" id="PTHR42878:SF7">
    <property type="entry name" value="SENSOR HISTIDINE KINASE GLRK"/>
    <property type="match status" value="1"/>
</dbReference>
<evidence type="ECO:0000259" key="15">
    <source>
        <dbReference type="PROSITE" id="PS50109"/>
    </source>
</evidence>
<organism evidence="17 18">
    <name type="scientific">Usitatibacter rugosus</name>
    <dbReference type="NCBI Taxonomy" id="2732067"/>
    <lineage>
        <taxon>Bacteria</taxon>
        <taxon>Pseudomonadati</taxon>
        <taxon>Pseudomonadota</taxon>
        <taxon>Betaproteobacteria</taxon>
        <taxon>Nitrosomonadales</taxon>
        <taxon>Usitatibacteraceae</taxon>
        <taxon>Usitatibacter</taxon>
    </lineage>
</organism>
<evidence type="ECO:0000256" key="13">
    <source>
        <dbReference type="ARBA" id="ARBA00023136"/>
    </source>
</evidence>
<keyword evidence="18" id="KW-1185">Reference proteome</keyword>
<dbReference type="InterPro" id="IPR003661">
    <property type="entry name" value="HisK_dim/P_dom"/>
</dbReference>
<keyword evidence="10" id="KW-0067">ATP-binding</keyword>
<dbReference type="PANTHER" id="PTHR42878">
    <property type="entry name" value="TWO-COMPONENT HISTIDINE KINASE"/>
    <property type="match status" value="1"/>
</dbReference>
<evidence type="ECO:0000256" key="12">
    <source>
        <dbReference type="ARBA" id="ARBA00023012"/>
    </source>
</evidence>
<reference evidence="17 18" key="1">
    <citation type="submission" date="2020-04" db="EMBL/GenBank/DDBJ databases">
        <title>Usitatibacter rugosus gen. nov., sp. nov. and Usitatibacter palustris sp. nov., novel members of Usitatibacteraceae fam. nov. within the order Nitrosomonadales isolated from soil.</title>
        <authorList>
            <person name="Huber K.J."/>
            <person name="Neumann-Schaal M."/>
            <person name="Geppert A."/>
            <person name="Luckner M."/>
            <person name="Wanner G."/>
            <person name="Overmann J."/>
        </authorList>
    </citation>
    <scope>NUCLEOTIDE SEQUENCE [LARGE SCALE GENOMIC DNA]</scope>
    <source>
        <strain evidence="17 18">0125_3</strain>
    </source>
</reference>
<dbReference type="Proteomes" id="UP000501534">
    <property type="component" value="Chromosome"/>
</dbReference>
<evidence type="ECO:0000256" key="7">
    <source>
        <dbReference type="ARBA" id="ARBA00022692"/>
    </source>
</evidence>
<dbReference type="SMART" id="SM00304">
    <property type="entry name" value="HAMP"/>
    <property type="match status" value="1"/>
</dbReference>
<evidence type="ECO:0000256" key="8">
    <source>
        <dbReference type="ARBA" id="ARBA00022741"/>
    </source>
</evidence>
<dbReference type="InterPro" id="IPR013656">
    <property type="entry name" value="PAS_4"/>
</dbReference>
<dbReference type="SMART" id="SM00388">
    <property type="entry name" value="HisKA"/>
    <property type="match status" value="1"/>
</dbReference>
<feature type="transmembrane region" description="Helical" evidence="14">
    <location>
        <begin position="271"/>
        <end position="294"/>
    </location>
</feature>
<dbReference type="Gene3D" id="6.10.340.10">
    <property type="match status" value="1"/>
</dbReference>
<dbReference type="GO" id="GO:0030295">
    <property type="term" value="F:protein kinase activator activity"/>
    <property type="evidence" value="ECO:0007669"/>
    <property type="project" value="TreeGrafter"/>
</dbReference>
<dbReference type="GO" id="GO:0007234">
    <property type="term" value="P:osmosensory signaling via phosphorelay pathway"/>
    <property type="evidence" value="ECO:0007669"/>
    <property type="project" value="TreeGrafter"/>
</dbReference>
<proteinExistence type="predicted"/>
<dbReference type="SUPFAM" id="SSF55874">
    <property type="entry name" value="ATPase domain of HSP90 chaperone/DNA topoisomerase II/histidine kinase"/>
    <property type="match status" value="1"/>
</dbReference>
<comment type="subcellular location">
    <subcellularLocation>
        <location evidence="2">Cell membrane</location>
        <topology evidence="2">Multi-pass membrane protein</topology>
    </subcellularLocation>
</comment>
<keyword evidence="4" id="KW-1003">Cell membrane</keyword>
<dbReference type="InterPro" id="IPR017232">
    <property type="entry name" value="NtrY"/>
</dbReference>
<evidence type="ECO:0000256" key="1">
    <source>
        <dbReference type="ARBA" id="ARBA00000085"/>
    </source>
</evidence>
<evidence type="ECO:0000313" key="17">
    <source>
        <dbReference type="EMBL" id="QJR08978.1"/>
    </source>
</evidence>
<dbReference type="CDD" id="cd00082">
    <property type="entry name" value="HisKA"/>
    <property type="match status" value="1"/>
</dbReference>
<evidence type="ECO:0000256" key="2">
    <source>
        <dbReference type="ARBA" id="ARBA00004651"/>
    </source>
</evidence>
<gene>
    <name evidence="17" type="primary">sasA_1</name>
    <name evidence="17" type="ORF">DSM104443_00013</name>
</gene>
<dbReference type="KEGG" id="uru:DSM104443_00013"/>
<dbReference type="Gene3D" id="3.30.565.10">
    <property type="entry name" value="Histidine kinase-like ATPase, C-terminal domain"/>
    <property type="match status" value="1"/>
</dbReference>
<dbReference type="Pfam" id="PF00672">
    <property type="entry name" value="HAMP"/>
    <property type="match status" value="1"/>
</dbReference>
<feature type="transmembrane region" description="Helical" evidence="14">
    <location>
        <begin position="71"/>
        <end position="93"/>
    </location>
</feature>
<keyword evidence="5" id="KW-0597">Phosphoprotein</keyword>
<dbReference type="InterPro" id="IPR035965">
    <property type="entry name" value="PAS-like_dom_sf"/>
</dbReference>
<evidence type="ECO:0000313" key="18">
    <source>
        <dbReference type="Proteomes" id="UP000501534"/>
    </source>
</evidence>
<feature type="domain" description="HAMP" evidence="16">
    <location>
        <begin position="296"/>
        <end position="348"/>
    </location>
</feature>
<dbReference type="InterPro" id="IPR003660">
    <property type="entry name" value="HAMP_dom"/>
</dbReference>
<dbReference type="GO" id="GO:0005524">
    <property type="term" value="F:ATP binding"/>
    <property type="evidence" value="ECO:0007669"/>
    <property type="project" value="UniProtKB-KW"/>
</dbReference>
<dbReference type="InterPro" id="IPR036097">
    <property type="entry name" value="HisK_dim/P_sf"/>
</dbReference>
<accession>A0A6M4GQA2</accession>
<evidence type="ECO:0000256" key="4">
    <source>
        <dbReference type="ARBA" id="ARBA00022475"/>
    </source>
</evidence>
<feature type="transmembrane region" description="Helical" evidence="14">
    <location>
        <begin position="36"/>
        <end position="59"/>
    </location>
</feature>
<dbReference type="InterPro" id="IPR045671">
    <property type="entry name" value="NtrY-like_N"/>
</dbReference>
<dbReference type="SUPFAM" id="SSF55785">
    <property type="entry name" value="PYP-like sensor domain (PAS domain)"/>
    <property type="match status" value="1"/>
</dbReference>
<comment type="catalytic activity">
    <reaction evidence="1">
        <text>ATP + protein L-histidine = ADP + protein N-phospho-L-histidine.</text>
        <dbReference type="EC" id="2.7.13.3"/>
    </reaction>
</comment>
<dbReference type="InterPro" id="IPR036890">
    <property type="entry name" value="HATPase_C_sf"/>
</dbReference>
<dbReference type="PROSITE" id="PS50885">
    <property type="entry name" value="HAMP"/>
    <property type="match status" value="1"/>
</dbReference>
<keyword evidence="8" id="KW-0547">Nucleotide-binding</keyword>
<dbReference type="InterPro" id="IPR050351">
    <property type="entry name" value="BphY/WalK/GraS-like"/>
</dbReference>
<evidence type="ECO:0000256" key="3">
    <source>
        <dbReference type="ARBA" id="ARBA00012438"/>
    </source>
</evidence>
<evidence type="ECO:0000256" key="9">
    <source>
        <dbReference type="ARBA" id="ARBA00022777"/>
    </source>
</evidence>
<protein>
    <recommendedName>
        <fullName evidence="3">histidine kinase</fullName>
        <ecNumber evidence="3">2.7.13.3</ecNumber>
    </recommendedName>
</protein>
<dbReference type="SUPFAM" id="SSF158472">
    <property type="entry name" value="HAMP domain-like"/>
    <property type="match status" value="1"/>
</dbReference>
<keyword evidence="11 14" id="KW-1133">Transmembrane helix</keyword>
<dbReference type="Gene3D" id="1.10.287.130">
    <property type="match status" value="1"/>
</dbReference>
<dbReference type="Pfam" id="PF00512">
    <property type="entry name" value="HisKA"/>
    <property type="match status" value="1"/>
</dbReference>
<dbReference type="GO" id="GO:0000155">
    <property type="term" value="F:phosphorelay sensor kinase activity"/>
    <property type="evidence" value="ECO:0007669"/>
    <property type="project" value="InterPro"/>
</dbReference>
<feature type="domain" description="Histidine kinase" evidence="15">
    <location>
        <begin position="495"/>
        <end position="706"/>
    </location>
</feature>
<dbReference type="AlphaFoldDB" id="A0A6M4GQA2"/>
<dbReference type="GO" id="GO:0005886">
    <property type="term" value="C:plasma membrane"/>
    <property type="evidence" value="ECO:0007669"/>
    <property type="project" value="UniProtKB-SubCell"/>
</dbReference>
<dbReference type="InterPro" id="IPR004358">
    <property type="entry name" value="Sig_transdc_His_kin-like_C"/>
</dbReference>
<keyword evidence="9 17" id="KW-0418">Kinase</keyword>
<keyword evidence="12" id="KW-0902">Two-component regulatory system</keyword>
<evidence type="ECO:0000256" key="14">
    <source>
        <dbReference type="SAM" id="Phobius"/>
    </source>
</evidence>
<dbReference type="RefSeq" id="WP_171088686.1">
    <property type="nucleotide sequence ID" value="NZ_CP053069.1"/>
</dbReference>
<keyword evidence="13 14" id="KW-0472">Membrane</keyword>
<evidence type="ECO:0000256" key="11">
    <source>
        <dbReference type="ARBA" id="ARBA00022989"/>
    </source>
</evidence>
<sequence length="707" mass="77301">MKPLIFLCVVAGAALVYLLSQATSNSEVLNQHYIPLLYLGGALSLGFLCLIIYQLVVLRRKLKERVFGSTLTLRLVMVFALMAIITGGLMYAVSFQFLQKSIESWFDVRVDKALESGLTLAQGALDNSLKELGKKADSMASALETSAEPNALNRLREQYAVEEATLMTSRGKVISQSSSEPISLLQDLPNANMLRQVRAQKPVKQTESIPERGLYLRVIVPVNVLTIADDIRILQVLQRVPPSIEQAARVIEGGNADYQQLLLARVNLKRIFGLTLTLAMLLTLLSAFALAFVLSERLSAPLSALAEATRAIAKGDYSKLNPVKSRDEFGVLTQSFNTMTRQIADATEAMERNQLQLENAKTYLESILSNLTSGVLTFDERFYVKTLNGAGSDILAVAPNAFHGVKLPEWPRVVPEVAPFAEVALRRFTSGTGAQWEEQMEYRRADGSQRTLLVRGTRLGGPGGPADDGYVVVFDDITHLIQAQRDAAWGEVARRLAHEIKNPLTPIQLAAERMQHKLAKMLPPAEAEMLARSTSTIVTHVTALKGMVDDFSQYAHAARMNARPVQLNDVIREVLFLYESMGISIEPRLGENLPSVFADPAMLRQVLHNLFQNAIDALTGVDDPRILVATSLGAAGVLLTVRDNGTGIAEGVMGRIFEPYVTTKPKGTGLGLAIVKKIVDEHQGRILVENVKPHGANVSIVLPPKAA</sequence>
<dbReference type="PIRSF" id="PIRSF037532">
    <property type="entry name" value="STHK_NtrY"/>
    <property type="match status" value="1"/>
</dbReference>
<dbReference type="PROSITE" id="PS50109">
    <property type="entry name" value="HIS_KIN"/>
    <property type="match status" value="1"/>
</dbReference>
<dbReference type="SUPFAM" id="SSF47384">
    <property type="entry name" value="Homodimeric domain of signal transducing histidine kinase"/>
    <property type="match status" value="1"/>
</dbReference>
<dbReference type="PRINTS" id="PR00344">
    <property type="entry name" value="BCTRLSENSOR"/>
</dbReference>
<dbReference type="InterPro" id="IPR005467">
    <property type="entry name" value="His_kinase_dom"/>
</dbReference>
<dbReference type="GO" id="GO:0000156">
    <property type="term" value="F:phosphorelay response regulator activity"/>
    <property type="evidence" value="ECO:0007669"/>
    <property type="project" value="TreeGrafter"/>
</dbReference>
<evidence type="ECO:0000256" key="5">
    <source>
        <dbReference type="ARBA" id="ARBA00022553"/>
    </source>
</evidence>
<dbReference type="EMBL" id="CP053069">
    <property type="protein sequence ID" value="QJR08978.1"/>
    <property type="molecule type" value="Genomic_DNA"/>
</dbReference>
<name>A0A6M4GQA2_9PROT</name>
<dbReference type="Pfam" id="PF08448">
    <property type="entry name" value="PAS_4"/>
    <property type="match status" value="1"/>
</dbReference>
<evidence type="ECO:0000256" key="10">
    <source>
        <dbReference type="ARBA" id="ARBA00022840"/>
    </source>
</evidence>
<keyword evidence="6 17" id="KW-0808">Transferase</keyword>
<dbReference type="Pfam" id="PF02518">
    <property type="entry name" value="HATPase_c"/>
    <property type="match status" value="1"/>
</dbReference>
<evidence type="ECO:0000256" key="6">
    <source>
        <dbReference type="ARBA" id="ARBA00022679"/>
    </source>
</evidence>
<evidence type="ECO:0000259" key="16">
    <source>
        <dbReference type="PROSITE" id="PS50885"/>
    </source>
</evidence>
<dbReference type="InterPro" id="IPR003594">
    <property type="entry name" value="HATPase_dom"/>
</dbReference>